<reference evidence="1" key="2">
    <citation type="submission" date="2020-09" db="EMBL/GenBank/DDBJ databases">
        <authorList>
            <person name="Sun Q."/>
            <person name="Zhou Y."/>
        </authorList>
    </citation>
    <scope>NUCLEOTIDE SEQUENCE</scope>
    <source>
        <strain evidence="1">CGMCC 4.7201</strain>
    </source>
</reference>
<evidence type="ECO:0000313" key="1">
    <source>
        <dbReference type="EMBL" id="GGO99081.1"/>
    </source>
</evidence>
<dbReference type="AlphaFoldDB" id="A0A917ZWG8"/>
<sequence length="73" mass="7531">MAIFIGGRRRQPLSETTLDLADPATGLVTASGRWSKRKSLAGGGRVAVVRLEEAHEVGPHVAPEALAGAAGLE</sequence>
<dbReference type="EMBL" id="BMMS01000042">
    <property type="protein sequence ID" value="GGO99081.1"/>
    <property type="molecule type" value="Genomic_DNA"/>
</dbReference>
<name>A0A917ZWG8_9ACTN</name>
<gene>
    <name evidence="1" type="ORF">GCM10012280_64730</name>
</gene>
<keyword evidence="2" id="KW-1185">Reference proteome</keyword>
<dbReference type="Proteomes" id="UP000641932">
    <property type="component" value="Unassembled WGS sequence"/>
</dbReference>
<accession>A0A917ZWG8</accession>
<proteinExistence type="predicted"/>
<protein>
    <submittedName>
        <fullName evidence="1">Uncharacterized protein</fullName>
    </submittedName>
</protein>
<evidence type="ECO:0000313" key="2">
    <source>
        <dbReference type="Proteomes" id="UP000641932"/>
    </source>
</evidence>
<comment type="caution">
    <text evidence="1">The sequence shown here is derived from an EMBL/GenBank/DDBJ whole genome shotgun (WGS) entry which is preliminary data.</text>
</comment>
<organism evidence="1 2">
    <name type="scientific">Wenjunlia tyrosinilytica</name>
    <dbReference type="NCBI Taxonomy" id="1544741"/>
    <lineage>
        <taxon>Bacteria</taxon>
        <taxon>Bacillati</taxon>
        <taxon>Actinomycetota</taxon>
        <taxon>Actinomycetes</taxon>
        <taxon>Kitasatosporales</taxon>
        <taxon>Streptomycetaceae</taxon>
        <taxon>Wenjunlia</taxon>
    </lineage>
</organism>
<reference evidence="1" key="1">
    <citation type="journal article" date="2014" name="Int. J. Syst. Evol. Microbiol.">
        <title>Complete genome sequence of Corynebacterium casei LMG S-19264T (=DSM 44701T), isolated from a smear-ripened cheese.</title>
        <authorList>
            <consortium name="US DOE Joint Genome Institute (JGI-PGF)"/>
            <person name="Walter F."/>
            <person name="Albersmeier A."/>
            <person name="Kalinowski J."/>
            <person name="Ruckert C."/>
        </authorList>
    </citation>
    <scope>NUCLEOTIDE SEQUENCE</scope>
    <source>
        <strain evidence="1">CGMCC 4.7201</strain>
    </source>
</reference>